<dbReference type="PROSITE" id="PS01184">
    <property type="entry name" value="UBIE_2"/>
    <property type="match status" value="1"/>
</dbReference>
<dbReference type="Gene3D" id="3.40.50.150">
    <property type="entry name" value="Vaccinia Virus protein VP39"/>
    <property type="match status" value="1"/>
</dbReference>
<dbReference type="CDD" id="cd02440">
    <property type="entry name" value="AdoMet_MTases"/>
    <property type="match status" value="1"/>
</dbReference>
<name>A0ABV8DZS2_9NOCA</name>
<comment type="caution">
    <text evidence="5">The sequence shown here is derived from an EMBL/GenBank/DDBJ whole genome shotgun (WGS) entry which is preliminary data.</text>
</comment>
<dbReference type="InterPro" id="IPR050508">
    <property type="entry name" value="Methyltransf_Superfamily"/>
</dbReference>
<sequence>MTSRTLGNDHDYLPAAGNDLFLPFYDLLSRALGSPAVHHTLLAQACIESGHAVLEIGCGTGNLTILAQRAVPGADVTGTDPDPRALARAERKAPALRFERAYAQDLPHPDGSVDRVLSALMLHHLDADTKAAVAAEAFRVLRPGGRLHIADIGGPMTPADGFAARLHLRSAHVRGNLGDTPLSVLRTAGFHTEQVLSHPHRALGRVTYYRATRPGNAER</sequence>
<dbReference type="InterPro" id="IPR041698">
    <property type="entry name" value="Methyltransf_25"/>
</dbReference>
<accession>A0ABV8DZS2</accession>
<dbReference type="EMBL" id="JBHSAX010000019">
    <property type="protein sequence ID" value="MFC3965046.1"/>
    <property type="molecule type" value="Genomic_DNA"/>
</dbReference>
<evidence type="ECO:0000256" key="1">
    <source>
        <dbReference type="ARBA" id="ARBA00022603"/>
    </source>
</evidence>
<dbReference type="GO" id="GO:0032259">
    <property type="term" value="P:methylation"/>
    <property type="evidence" value="ECO:0007669"/>
    <property type="project" value="UniProtKB-KW"/>
</dbReference>
<proteinExistence type="predicted"/>
<dbReference type="SUPFAM" id="SSF53335">
    <property type="entry name" value="S-adenosyl-L-methionine-dependent methyltransferases"/>
    <property type="match status" value="1"/>
</dbReference>
<dbReference type="InterPro" id="IPR029063">
    <property type="entry name" value="SAM-dependent_MTases_sf"/>
</dbReference>
<keyword evidence="1 5" id="KW-0489">Methyltransferase</keyword>
<dbReference type="Pfam" id="PF13649">
    <property type="entry name" value="Methyltransf_25"/>
    <property type="match status" value="1"/>
</dbReference>
<evidence type="ECO:0000259" key="4">
    <source>
        <dbReference type="Pfam" id="PF13649"/>
    </source>
</evidence>
<keyword evidence="6" id="KW-1185">Reference proteome</keyword>
<dbReference type="PANTHER" id="PTHR42912">
    <property type="entry name" value="METHYLTRANSFERASE"/>
    <property type="match status" value="1"/>
</dbReference>
<dbReference type="InterPro" id="IPR023576">
    <property type="entry name" value="UbiE/COQ5_MeTrFase_CS"/>
</dbReference>
<protein>
    <submittedName>
        <fullName evidence="5">Class I SAM-dependent methyltransferase</fullName>
        <ecNumber evidence="5">2.1.1.-</ecNumber>
    </submittedName>
</protein>
<keyword evidence="2 5" id="KW-0808">Transferase</keyword>
<organism evidence="5 6">
    <name type="scientific">Nocardia jiangsuensis</name>
    <dbReference type="NCBI Taxonomy" id="1691563"/>
    <lineage>
        <taxon>Bacteria</taxon>
        <taxon>Bacillati</taxon>
        <taxon>Actinomycetota</taxon>
        <taxon>Actinomycetes</taxon>
        <taxon>Mycobacteriales</taxon>
        <taxon>Nocardiaceae</taxon>
        <taxon>Nocardia</taxon>
    </lineage>
</organism>
<reference evidence="6" key="1">
    <citation type="journal article" date="2019" name="Int. J. Syst. Evol. Microbiol.">
        <title>The Global Catalogue of Microorganisms (GCM) 10K type strain sequencing project: providing services to taxonomists for standard genome sequencing and annotation.</title>
        <authorList>
            <consortium name="The Broad Institute Genomics Platform"/>
            <consortium name="The Broad Institute Genome Sequencing Center for Infectious Disease"/>
            <person name="Wu L."/>
            <person name="Ma J."/>
        </authorList>
    </citation>
    <scope>NUCLEOTIDE SEQUENCE [LARGE SCALE GENOMIC DNA]</scope>
    <source>
        <strain evidence="6">CGMCC 4.7330</strain>
    </source>
</reference>
<gene>
    <name evidence="5" type="ORF">ACFO0B_23920</name>
</gene>
<dbReference type="PANTHER" id="PTHR42912:SF45">
    <property type="entry name" value="23S RRNA (GUANINE(745)-N(1))-METHYLTRANSFERASE"/>
    <property type="match status" value="1"/>
</dbReference>
<keyword evidence="3" id="KW-0949">S-adenosyl-L-methionine</keyword>
<dbReference type="Proteomes" id="UP001595696">
    <property type="component" value="Unassembled WGS sequence"/>
</dbReference>
<evidence type="ECO:0000313" key="5">
    <source>
        <dbReference type="EMBL" id="MFC3965046.1"/>
    </source>
</evidence>
<evidence type="ECO:0000256" key="3">
    <source>
        <dbReference type="ARBA" id="ARBA00022691"/>
    </source>
</evidence>
<evidence type="ECO:0000313" key="6">
    <source>
        <dbReference type="Proteomes" id="UP001595696"/>
    </source>
</evidence>
<dbReference type="GO" id="GO:0008168">
    <property type="term" value="F:methyltransferase activity"/>
    <property type="evidence" value="ECO:0007669"/>
    <property type="project" value="UniProtKB-KW"/>
</dbReference>
<dbReference type="EC" id="2.1.1.-" evidence="5"/>
<dbReference type="RefSeq" id="WP_378614804.1">
    <property type="nucleotide sequence ID" value="NZ_JBHSAX010000019.1"/>
</dbReference>
<evidence type="ECO:0000256" key="2">
    <source>
        <dbReference type="ARBA" id="ARBA00022679"/>
    </source>
</evidence>
<feature type="domain" description="Methyltransferase" evidence="4">
    <location>
        <begin position="53"/>
        <end position="145"/>
    </location>
</feature>